<evidence type="ECO:0000313" key="2">
    <source>
        <dbReference type="EMBL" id="KRG43614.1"/>
    </source>
</evidence>
<evidence type="ECO:0000313" key="3">
    <source>
        <dbReference type="Proteomes" id="UP000051802"/>
    </source>
</evidence>
<dbReference type="Gene3D" id="3.40.50.720">
    <property type="entry name" value="NAD(P)-binding Rossmann-like Domain"/>
    <property type="match status" value="1"/>
</dbReference>
<keyword evidence="3" id="KW-1185">Reference proteome</keyword>
<reference evidence="2 3" key="1">
    <citation type="submission" date="2015-10" db="EMBL/GenBank/DDBJ databases">
        <title>Genome sequencing and analysis of members of genus Stenotrophomonas.</title>
        <authorList>
            <person name="Patil P.P."/>
            <person name="Midha S."/>
            <person name="Patil P.B."/>
        </authorList>
    </citation>
    <scope>NUCLEOTIDE SEQUENCE [LARGE SCALE GENOMIC DNA]</scope>
    <source>
        <strain evidence="2 3">JCM 16536</strain>
    </source>
</reference>
<sequence length="306" mass="32809">MTDPRPALLVTGASGFVGHHVLAAVEQGLFGPVRAVVAPQGWDIQDLAAVREVVAQAQPSAVLHLAAQSFVPRSFEDPAGTLSINVIGTSNLIQALSDAGFGGRMLYVSSGDIYGAVADADLPVDENTPPHPRSPYGVSKWAAEQLCLQAQRIGKLDCAIARPFNHIGPGQGEQFVLPSIARQIVAIERGEQEAVIDLGDVDSTRDFTDVRDVVAAYAAILRAGHPGSVYVVGSGRERKVRDLLADMLDLAGVTATLRQDPARMRPSEQRRMCADATSLSRDTGWRPTLDIRTTLSDILEFARNRK</sequence>
<proteinExistence type="predicted"/>
<dbReference type="STRING" id="676599.ARC20_09250"/>
<dbReference type="RefSeq" id="WP_057646310.1">
    <property type="nucleotide sequence ID" value="NZ_LLXU01000074.1"/>
</dbReference>
<dbReference type="InterPro" id="IPR020904">
    <property type="entry name" value="Sc_DH/Rdtase_CS"/>
</dbReference>
<dbReference type="Pfam" id="PF16363">
    <property type="entry name" value="GDP_Man_Dehyd"/>
    <property type="match status" value="1"/>
</dbReference>
<dbReference type="EMBL" id="LLXU01000074">
    <property type="protein sequence ID" value="KRG43614.1"/>
    <property type="molecule type" value="Genomic_DNA"/>
</dbReference>
<protein>
    <submittedName>
        <fullName evidence="2">NAD-dependent dehydratase</fullName>
    </submittedName>
</protein>
<dbReference type="Proteomes" id="UP000051802">
    <property type="component" value="Unassembled WGS sequence"/>
</dbReference>
<accession>A0A0R0APN7</accession>
<dbReference type="PANTHER" id="PTHR43000">
    <property type="entry name" value="DTDP-D-GLUCOSE 4,6-DEHYDRATASE-RELATED"/>
    <property type="match status" value="1"/>
</dbReference>
<dbReference type="InterPro" id="IPR016040">
    <property type="entry name" value="NAD(P)-bd_dom"/>
</dbReference>
<evidence type="ECO:0000259" key="1">
    <source>
        <dbReference type="Pfam" id="PF16363"/>
    </source>
</evidence>
<organism evidence="2 3">
    <name type="scientific">Stenotrophomonas panacihumi</name>
    <dbReference type="NCBI Taxonomy" id="676599"/>
    <lineage>
        <taxon>Bacteria</taxon>
        <taxon>Pseudomonadati</taxon>
        <taxon>Pseudomonadota</taxon>
        <taxon>Gammaproteobacteria</taxon>
        <taxon>Lysobacterales</taxon>
        <taxon>Lysobacteraceae</taxon>
        <taxon>Stenotrophomonas</taxon>
    </lineage>
</organism>
<name>A0A0R0APN7_9GAMM</name>
<dbReference type="SUPFAM" id="SSF51735">
    <property type="entry name" value="NAD(P)-binding Rossmann-fold domains"/>
    <property type="match status" value="1"/>
</dbReference>
<gene>
    <name evidence="2" type="ORF">ARC20_09250</name>
</gene>
<feature type="domain" description="NAD(P)-binding" evidence="1">
    <location>
        <begin position="43"/>
        <end position="296"/>
    </location>
</feature>
<dbReference type="InterPro" id="IPR036291">
    <property type="entry name" value="NAD(P)-bd_dom_sf"/>
</dbReference>
<dbReference type="PROSITE" id="PS00061">
    <property type="entry name" value="ADH_SHORT"/>
    <property type="match status" value="1"/>
</dbReference>
<dbReference type="OrthoDB" id="5295702at2"/>
<comment type="caution">
    <text evidence="2">The sequence shown here is derived from an EMBL/GenBank/DDBJ whole genome shotgun (WGS) entry which is preliminary data.</text>
</comment>
<dbReference type="AlphaFoldDB" id="A0A0R0APN7"/>
<dbReference type="Gene3D" id="3.90.25.10">
    <property type="entry name" value="UDP-galactose 4-epimerase, domain 1"/>
    <property type="match status" value="1"/>
</dbReference>